<evidence type="ECO:0000256" key="3">
    <source>
        <dbReference type="PROSITE-ProRule" id="PRU00284"/>
    </source>
</evidence>
<evidence type="ECO:0000313" key="9">
    <source>
        <dbReference type="EMBL" id="MDP9837499.1"/>
    </source>
</evidence>
<evidence type="ECO:0000256" key="1">
    <source>
        <dbReference type="ARBA" id="ARBA00022500"/>
    </source>
</evidence>
<keyword evidence="3" id="KW-0807">Transducer</keyword>
<dbReference type="Gene3D" id="3.30.450.20">
    <property type="entry name" value="PAS domain"/>
    <property type="match status" value="2"/>
</dbReference>
<evidence type="ECO:0000259" key="7">
    <source>
        <dbReference type="PROSITE" id="PS50113"/>
    </source>
</evidence>
<keyword evidence="1" id="KW-0145">Chemotaxis</keyword>
<dbReference type="SMART" id="SM00091">
    <property type="entry name" value="PAS"/>
    <property type="match status" value="2"/>
</dbReference>
<dbReference type="PANTHER" id="PTHR43531">
    <property type="entry name" value="PROTEIN ICFG"/>
    <property type="match status" value="1"/>
</dbReference>
<dbReference type="CDD" id="cd00130">
    <property type="entry name" value="PAS"/>
    <property type="match status" value="2"/>
</dbReference>
<dbReference type="InterPro" id="IPR003660">
    <property type="entry name" value="HAMP_dom"/>
</dbReference>
<dbReference type="InterPro" id="IPR004090">
    <property type="entry name" value="Chemotax_Me-accpt_rcpt"/>
</dbReference>
<feature type="compositionally biased region" description="Low complexity" evidence="4">
    <location>
        <begin position="566"/>
        <end position="578"/>
    </location>
</feature>
<feature type="region of interest" description="Disordered" evidence="4">
    <location>
        <begin position="549"/>
        <end position="594"/>
    </location>
</feature>
<dbReference type="SMART" id="SM00086">
    <property type="entry name" value="PAC"/>
    <property type="match status" value="2"/>
</dbReference>
<evidence type="ECO:0000256" key="4">
    <source>
        <dbReference type="SAM" id="MobiDB-lite"/>
    </source>
</evidence>
<evidence type="ECO:0000256" key="2">
    <source>
        <dbReference type="ARBA" id="ARBA00029447"/>
    </source>
</evidence>
<organism evidence="9 10">
    <name type="scientific">Neorhizobium huautlense</name>
    <dbReference type="NCBI Taxonomy" id="67774"/>
    <lineage>
        <taxon>Bacteria</taxon>
        <taxon>Pseudomonadati</taxon>
        <taxon>Pseudomonadota</taxon>
        <taxon>Alphaproteobacteria</taxon>
        <taxon>Hyphomicrobiales</taxon>
        <taxon>Rhizobiaceae</taxon>
        <taxon>Rhizobium/Agrobacterium group</taxon>
        <taxon>Neorhizobium</taxon>
    </lineage>
</organism>
<dbReference type="PROSITE" id="PS50885">
    <property type="entry name" value="HAMP"/>
    <property type="match status" value="1"/>
</dbReference>
<keyword evidence="10" id="KW-1185">Reference proteome</keyword>
<dbReference type="SMART" id="SM00283">
    <property type="entry name" value="MA"/>
    <property type="match status" value="1"/>
</dbReference>
<feature type="domain" description="HAMP" evidence="8">
    <location>
        <begin position="243"/>
        <end position="295"/>
    </location>
</feature>
<name>A0ABT9PUF3_9HYPH</name>
<evidence type="ECO:0000259" key="5">
    <source>
        <dbReference type="PROSITE" id="PS50111"/>
    </source>
</evidence>
<comment type="similarity">
    <text evidence="2">Belongs to the methyl-accepting chemotaxis (MCP) protein family.</text>
</comment>
<sequence length="594" mass="63651">MFGLGTSGAQQVVDALSRSQAIIEFDLQGNILFANENFCRALGYRLEEIKGQHHRIFCDPAYAATAEYRQFWANLGSGKFDTGEYKRHTKAGEEIWIQASYNPVLRGGKPIKVVKIAADITAAKARATEDAAKLSAISHSQAVIEFTPQGEILDANDNFCQGLGYTLSEIKGRHHRMFCDATYAASPEYTAFWQKLASGEFIADEFVRFGKGGKEIWIQAAYNPIRNLKGQVYKVVKFATDVTPRMSAITSLGNGLKALADGDLEQRLDMTFVPSMEATRHDFNEVVAKLRAAMQTVAENATGIAASSSEITSASDDLARRTEQQAASLEETAAALEEITTTVSDSSHRADEAGRLVTLTKQNAEQSGQIVRDAIAAMDQISKSSGEITNIISVIDEIAFQTNLLALNAGVEAARAGEAGKGFAVVAQEVRELAQRSATAAKEIKTLINASSSYVSNGVSLVGQTGSALGEIVEQVAAIHTNVAAIVEASREQSASLQEINQAVNVMDQATQKNAAMVEETTAASHSLSSEAENLRRLLQQFRMGRATGPASATPVARHAAPAVHTRASTTRPAARTAQGGQAVAVSEDGWEDF</sequence>
<dbReference type="PRINTS" id="PR00260">
    <property type="entry name" value="CHEMTRNSDUCR"/>
</dbReference>
<comment type="caution">
    <text evidence="9">The sequence shown here is derived from an EMBL/GenBank/DDBJ whole genome shotgun (WGS) entry which is preliminary data.</text>
</comment>
<dbReference type="InterPro" id="IPR004089">
    <property type="entry name" value="MCPsignal_dom"/>
</dbReference>
<dbReference type="NCBIfam" id="TIGR00229">
    <property type="entry name" value="sensory_box"/>
    <property type="match status" value="2"/>
</dbReference>
<dbReference type="InterPro" id="IPR013655">
    <property type="entry name" value="PAS_fold_3"/>
</dbReference>
<feature type="domain" description="PAC" evidence="7">
    <location>
        <begin position="200"/>
        <end position="254"/>
    </location>
</feature>
<feature type="domain" description="PAS" evidence="6">
    <location>
        <begin position="11"/>
        <end position="52"/>
    </location>
</feature>
<dbReference type="Pfam" id="PF08447">
    <property type="entry name" value="PAS_3"/>
    <property type="match status" value="2"/>
</dbReference>
<dbReference type="PROSITE" id="PS50113">
    <property type="entry name" value="PAC"/>
    <property type="match status" value="1"/>
</dbReference>
<dbReference type="InterPro" id="IPR035965">
    <property type="entry name" value="PAS-like_dom_sf"/>
</dbReference>
<proteinExistence type="inferred from homology"/>
<dbReference type="InterPro" id="IPR051310">
    <property type="entry name" value="MCP_chemotaxis"/>
</dbReference>
<gene>
    <name evidence="9" type="ORF">J2T09_002251</name>
</gene>
<accession>A0ABT9PUF3</accession>
<dbReference type="SUPFAM" id="SSF58104">
    <property type="entry name" value="Methyl-accepting chemotaxis protein (MCP) signaling domain"/>
    <property type="match status" value="1"/>
</dbReference>
<protein>
    <submittedName>
        <fullName evidence="9">Methyl-accepting chemotaxis protein</fullName>
    </submittedName>
</protein>
<dbReference type="EMBL" id="JAUSRF010000006">
    <property type="protein sequence ID" value="MDP9837499.1"/>
    <property type="molecule type" value="Genomic_DNA"/>
</dbReference>
<dbReference type="InterPro" id="IPR000700">
    <property type="entry name" value="PAS-assoc_C"/>
</dbReference>
<dbReference type="InterPro" id="IPR000014">
    <property type="entry name" value="PAS"/>
</dbReference>
<feature type="domain" description="Methyl-accepting transducer" evidence="5">
    <location>
        <begin position="300"/>
        <end position="529"/>
    </location>
</feature>
<dbReference type="Pfam" id="PF00015">
    <property type="entry name" value="MCPsignal"/>
    <property type="match status" value="1"/>
</dbReference>
<evidence type="ECO:0000313" key="10">
    <source>
        <dbReference type="Proteomes" id="UP001241472"/>
    </source>
</evidence>
<dbReference type="PANTHER" id="PTHR43531:SF11">
    <property type="entry name" value="METHYL-ACCEPTING CHEMOTAXIS PROTEIN 3"/>
    <property type="match status" value="1"/>
</dbReference>
<dbReference type="RefSeq" id="WP_306834288.1">
    <property type="nucleotide sequence ID" value="NZ_JAUSRF010000006.1"/>
</dbReference>
<dbReference type="CDD" id="cd11386">
    <property type="entry name" value="MCP_signal"/>
    <property type="match status" value="1"/>
</dbReference>
<reference evidence="9 10" key="1">
    <citation type="submission" date="2023-07" db="EMBL/GenBank/DDBJ databases">
        <title>Sorghum-associated microbial communities from plants grown in Nebraska, USA.</title>
        <authorList>
            <person name="Schachtman D."/>
        </authorList>
    </citation>
    <scope>NUCLEOTIDE SEQUENCE [LARGE SCALE GENOMIC DNA]</scope>
    <source>
        <strain evidence="9 10">DS1307</strain>
    </source>
</reference>
<evidence type="ECO:0000259" key="8">
    <source>
        <dbReference type="PROSITE" id="PS50885"/>
    </source>
</evidence>
<dbReference type="InterPro" id="IPR001610">
    <property type="entry name" value="PAC"/>
</dbReference>
<dbReference type="SUPFAM" id="SSF55785">
    <property type="entry name" value="PYP-like sensor domain (PAS domain)"/>
    <property type="match status" value="2"/>
</dbReference>
<dbReference type="PROSITE" id="PS50111">
    <property type="entry name" value="CHEMOTAXIS_TRANSDUC_2"/>
    <property type="match status" value="1"/>
</dbReference>
<dbReference type="Gene3D" id="1.10.287.950">
    <property type="entry name" value="Methyl-accepting chemotaxis protein"/>
    <property type="match status" value="1"/>
</dbReference>
<dbReference type="PROSITE" id="PS50112">
    <property type="entry name" value="PAS"/>
    <property type="match status" value="1"/>
</dbReference>
<evidence type="ECO:0000259" key="6">
    <source>
        <dbReference type="PROSITE" id="PS50112"/>
    </source>
</evidence>
<dbReference type="Proteomes" id="UP001241472">
    <property type="component" value="Unassembled WGS sequence"/>
</dbReference>